<organism evidence="2 3">
    <name type="scientific">Romboutsia sedimentorum</name>
    <dbReference type="NCBI Taxonomy" id="1368474"/>
    <lineage>
        <taxon>Bacteria</taxon>
        <taxon>Bacillati</taxon>
        <taxon>Bacillota</taxon>
        <taxon>Clostridia</taxon>
        <taxon>Peptostreptococcales</taxon>
        <taxon>Peptostreptococcaceae</taxon>
        <taxon>Romboutsia</taxon>
    </lineage>
</organism>
<dbReference type="PANTHER" id="PTHR43792">
    <property type="entry name" value="GNAT FAMILY, PUTATIVE (AFU_ORTHOLOGUE AFUA_3G00765)-RELATED-RELATED"/>
    <property type="match status" value="1"/>
</dbReference>
<dbReference type="GO" id="GO:0016740">
    <property type="term" value="F:transferase activity"/>
    <property type="evidence" value="ECO:0007669"/>
    <property type="project" value="UniProtKB-KW"/>
</dbReference>
<dbReference type="PANTHER" id="PTHR43792:SF1">
    <property type="entry name" value="N-ACETYLTRANSFERASE DOMAIN-CONTAINING PROTEIN"/>
    <property type="match status" value="1"/>
</dbReference>
<dbReference type="EC" id="2.-.-.-" evidence="2"/>
<keyword evidence="3" id="KW-1185">Reference proteome</keyword>
<comment type="caution">
    <text evidence="2">The sequence shown here is derived from an EMBL/GenBank/DDBJ whole genome shotgun (WGS) entry which is preliminary data.</text>
</comment>
<keyword evidence="2" id="KW-0808">Transferase</keyword>
<sequence>MIFIKTNRLLLRNFQSEDLDTLFNYRNDLNCSKYQRWENSSLEYLESLIQKNKPLKILDKKTLQLAIAMNSTNKIVGDVYIGFKNKTITLGYTIASKYQRKGYAYEMLRSLIDYVFDTFPQHEIVCMVHPDNEPSLQLLKKLNFKDEGYEKSIESIVYSLS</sequence>
<feature type="domain" description="N-acetyltransferase" evidence="1">
    <location>
        <begin position="9"/>
        <end position="161"/>
    </location>
</feature>
<dbReference type="EMBL" id="JASKYM010000016">
    <property type="protein sequence ID" value="MDK2565039.1"/>
    <property type="molecule type" value="Genomic_DNA"/>
</dbReference>
<evidence type="ECO:0000259" key="1">
    <source>
        <dbReference type="PROSITE" id="PS51186"/>
    </source>
</evidence>
<dbReference type="InterPro" id="IPR016181">
    <property type="entry name" value="Acyl_CoA_acyltransferase"/>
</dbReference>
<dbReference type="PROSITE" id="PS51186">
    <property type="entry name" value="GNAT"/>
    <property type="match status" value="1"/>
</dbReference>
<dbReference type="Pfam" id="PF13302">
    <property type="entry name" value="Acetyltransf_3"/>
    <property type="match status" value="1"/>
</dbReference>
<reference evidence="2 3" key="1">
    <citation type="submission" date="2023-05" db="EMBL/GenBank/DDBJ databases">
        <title>Rombocin, a short stable natural nisin variant, displays selective antimicrobial activity against Listeria monocytogenes and employs dual mode of action to kill target bacterial strains.</title>
        <authorList>
            <person name="Wambui J."/>
            <person name="Stephan R."/>
            <person name="Kuipers O.P."/>
        </authorList>
    </citation>
    <scope>NUCLEOTIDE SEQUENCE [LARGE SCALE GENOMIC DNA]</scope>
    <source>
        <strain evidence="2 3">RC002</strain>
    </source>
</reference>
<dbReference type="InterPro" id="IPR000182">
    <property type="entry name" value="GNAT_dom"/>
</dbReference>
<dbReference type="InterPro" id="IPR051531">
    <property type="entry name" value="N-acetyltransferase"/>
</dbReference>
<dbReference type="SUPFAM" id="SSF55729">
    <property type="entry name" value="Acyl-CoA N-acyltransferases (Nat)"/>
    <property type="match status" value="1"/>
</dbReference>
<evidence type="ECO:0000313" key="3">
    <source>
        <dbReference type="Proteomes" id="UP001301012"/>
    </source>
</evidence>
<dbReference type="RefSeq" id="WP_284133903.1">
    <property type="nucleotide sequence ID" value="NZ_JASKYM010000016.1"/>
</dbReference>
<protein>
    <submittedName>
        <fullName evidence="2">GNAT family protein</fullName>
        <ecNumber evidence="2">2.-.-.-</ecNumber>
    </submittedName>
</protein>
<gene>
    <name evidence="2" type="ORF">QOZ84_16015</name>
</gene>
<name>A0ABT7EDN2_9FIRM</name>
<dbReference type="Proteomes" id="UP001301012">
    <property type="component" value="Unassembled WGS sequence"/>
</dbReference>
<proteinExistence type="predicted"/>
<dbReference type="Gene3D" id="3.40.630.30">
    <property type="match status" value="1"/>
</dbReference>
<evidence type="ECO:0000313" key="2">
    <source>
        <dbReference type="EMBL" id="MDK2565039.1"/>
    </source>
</evidence>
<accession>A0ABT7EDN2</accession>